<evidence type="ECO:0000313" key="1">
    <source>
        <dbReference type="EMBL" id="KAK7506039.1"/>
    </source>
</evidence>
<proteinExistence type="predicted"/>
<dbReference type="EMBL" id="JACVVK020000008">
    <property type="protein sequence ID" value="KAK7506039.1"/>
    <property type="molecule type" value="Genomic_DNA"/>
</dbReference>
<protein>
    <submittedName>
        <fullName evidence="1">Uncharacterized protein</fullName>
    </submittedName>
</protein>
<organism evidence="1 2">
    <name type="scientific">Batillaria attramentaria</name>
    <dbReference type="NCBI Taxonomy" id="370345"/>
    <lineage>
        <taxon>Eukaryota</taxon>
        <taxon>Metazoa</taxon>
        <taxon>Spiralia</taxon>
        <taxon>Lophotrochozoa</taxon>
        <taxon>Mollusca</taxon>
        <taxon>Gastropoda</taxon>
        <taxon>Caenogastropoda</taxon>
        <taxon>Sorbeoconcha</taxon>
        <taxon>Cerithioidea</taxon>
        <taxon>Batillariidae</taxon>
        <taxon>Batillaria</taxon>
    </lineage>
</organism>
<evidence type="ECO:0000313" key="2">
    <source>
        <dbReference type="Proteomes" id="UP001519460"/>
    </source>
</evidence>
<accession>A0ABD0M2J8</accession>
<gene>
    <name evidence="1" type="ORF">BaRGS_00002761</name>
</gene>
<comment type="caution">
    <text evidence="1">The sequence shown here is derived from an EMBL/GenBank/DDBJ whole genome shotgun (WGS) entry which is preliminary data.</text>
</comment>
<name>A0ABD0M2J8_9CAEN</name>
<sequence>MGVGRTRLSADAVRELRLNSNFAVLQLCFESTTPEQLRNAKSHKNMMMRTITRTCTANSSCALHTLVTALRSAALDKALQQKSSTNITIQHKTDCTVYQYIQNQTKYPK</sequence>
<keyword evidence="2" id="KW-1185">Reference proteome</keyword>
<dbReference type="AlphaFoldDB" id="A0ABD0M2J8"/>
<dbReference type="Proteomes" id="UP001519460">
    <property type="component" value="Unassembled WGS sequence"/>
</dbReference>
<reference evidence="1 2" key="1">
    <citation type="journal article" date="2023" name="Sci. Data">
        <title>Genome assembly of the Korean intertidal mud-creeper Batillaria attramentaria.</title>
        <authorList>
            <person name="Patra A.K."/>
            <person name="Ho P.T."/>
            <person name="Jun S."/>
            <person name="Lee S.J."/>
            <person name="Kim Y."/>
            <person name="Won Y.J."/>
        </authorList>
    </citation>
    <scope>NUCLEOTIDE SEQUENCE [LARGE SCALE GENOMIC DNA]</scope>
    <source>
        <strain evidence="1">Wonlab-2016</strain>
    </source>
</reference>